<feature type="site" description="Important for autoinhibition of adenylyltransferase activity" evidence="3">
    <location>
        <position position="59"/>
    </location>
</feature>
<dbReference type="PANTHER" id="PTHR13504">
    <property type="entry name" value="FIDO DOMAIN-CONTAINING PROTEIN DDB_G0283145"/>
    <property type="match status" value="1"/>
</dbReference>
<evidence type="ECO:0000259" key="4">
    <source>
        <dbReference type="PROSITE" id="PS51459"/>
    </source>
</evidence>
<dbReference type="InterPro" id="IPR003812">
    <property type="entry name" value="Fido"/>
</dbReference>
<evidence type="ECO:0000313" key="6">
    <source>
        <dbReference type="Proteomes" id="UP000433788"/>
    </source>
</evidence>
<dbReference type="Pfam" id="PF02661">
    <property type="entry name" value="Fic"/>
    <property type="match status" value="1"/>
</dbReference>
<evidence type="ECO:0000256" key="2">
    <source>
        <dbReference type="PIRSR" id="PIRSR640198-2"/>
    </source>
</evidence>
<sequence length="338" mass="38289">MVKPADYQPPYTVTPAMVSDIAEISEMMGRYTALAEQALTPRLRRANRIRSIQASLEIENNTLTLEQVTAVIEGKRILGHPREIQEVQNAFAAYEAMPTWRASEKHDFLAAHKTLMQSLVNEARHYRSGDVGIFRGEQLVHMAPPADRVPTLIANLLAWLKNTAEHPLVSSCICHYEIEFIHPFADGNGRIGRLWQTLILKHWKPILAYLPIESVVRDRQNDYYQSLALADQHADATPFIEFMLNAIKEAVEEAGTSDPVTDLVTDPVAALLKAISTNALSTKEIMQALNLSHRPTFRKNYLYPALQDSWIERTQPDTPTSPTQRYRLTRKGLTWLKP</sequence>
<dbReference type="AlphaFoldDB" id="A0A6N7QPN1"/>
<dbReference type="GO" id="GO:0005524">
    <property type="term" value="F:ATP binding"/>
    <property type="evidence" value="ECO:0007669"/>
    <property type="project" value="UniProtKB-KW"/>
</dbReference>
<proteinExistence type="predicted"/>
<dbReference type="InterPro" id="IPR040198">
    <property type="entry name" value="Fido_containing"/>
</dbReference>
<dbReference type="Proteomes" id="UP000433788">
    <property type="component" value="Unassembled WGS sequence"/>
</dbReference>
<keyword evidence="6" id="KW-1185">Reference proteome</keyword>
<comment type="caution">
    <text evidence="5">The sequence shown here is derived from an EMBL/GenBank/DDBJ whole genome shotgun (WGS) entry which is preliminary data.</text>
</comment>
<gene>
    <name evidence="5" type="ORF">GH984_04720</name>
</gene>
<protein>
    <submittedName>
        <fullName evidence="5">Fic family protein</fullName>
    </submittedName>
</protein>
<keyword evidence="2" id="KW-0067">ATP-binding</keyword>
<feature type="binding site" evidence="2">
    <location>
        <begin position="186"/>
        <end position="193"/>
    </location>
    <ligand>
        <name>ATP</name>
        <dbReference type="ChEBI" id="CHEBI:30616"/>
    </ligand>
</feature>
<evidence type="ECO:0000256" key="1">
    <source>
        <dbReference type="PIRSR" id="PIRSR640198-1"/>
    </source>
</evidence>
<feature type="active site" evidence="1">
    <location>
        <position position="182"/>
    </location>
</feature>
<accession>A0A6N7QPN1</accession>
<dbReference type="SUPFAM" id="SSF140931">
    <property type="entry name" value="Fic-like"/>
    <property type="match status" value="1"/>
</dbReference>
<reference evidence="5 6" key="1">
    <citation type="submission" date="2019-11" db="EMBL/GenBank/DDBJ databases">
        <authorList>
            <person name="Zhang X.Y."/>
        </authorList>
    </citation>
    <scope>NUCLEOTIDE SEQUENCE [LARGE SCALE GENOMIC DNA]</scope>
    <source>
        <strain evidence="5 6">C176</strain>
    </source>
</reference>
<dbReference type="Gene3D" id="1.10.3290.10">
    <property type="entry name" value="Fido-like domain"/>
    <property type="match status" value="1"/>
</dbReference>
<dbReference type="PANTHER" id="PTHR13504:SF38">
    <property type="entry name" value="FIDO DOMAIN-CONTAINING PROTEIN"/>
    <property type="match status" value="1"/>
</dbReference>
<dbReference type="RefSeq" id="WP_153719045.1">
    <property type="nucleotide sequence ID" value="NZ_WJPP01000002.1"/>
</dbReference>
<dbReference type="InterPro" id="IPR036597">
    <property type="entry name" value="Fido-like_dom_sf"/>
</dbReference>
<evidence type="ECO:0000256" key="3">
    <source>
        <dbReference type="PIRSR" id="PIRSR640198-3"/>
    </source>
</evidence>
<organism evidence="5 6">
    <name type="scientific">Spiribacter salilacus</name>
    <dbReference type="NCBI Taxonomy" id="2664894"/>
    <lineage>
        <taxon>Bacteria</taxon>
        <taxon>Pseudomonadati</taxon>
        <taxon>Pseudomonadota</taxon>
        <taxon>Gammaproteobacteria</taxon>
        <taxon>Chromatiales</taxon>
        <taxon>Ectothiorhodospiraceae</taxon>
        <taxon>Spiribacter</taxon>
    </lineage>
</organism>
<dbReference type="EMBL" id="WJPP01000002">
    <property type="protein sequence ID" value="MRH78002.1"/>
    <property type="molecule type" value="Genomic_DNA"/>
</dbReference>
<keyword evidence="2" id="KW-0547">Nucleotide-binding</keyword>
<dbReference type="InterPro" id="IPR049514">
    <property type="entry name" value="Fic-like_C"/>
</dbReference>
<name>A0A6N7QPN1_9GAMM</name>
<feature type="domain" description="Fido" evidence="4">
    <location>
        <begin position="103"/>
        <end position="245"/>
    </location>
</feature>
<dbReference type="Pfam" id="PF21247">
    <property type="entry name" value="Fic-like_C"/>
    <property type="match status" value="1"/>
</dbReference>
<feature type="binding site" evidence="2">
    <location>
        <begin position="223"/>
        <end position="224"/>
    </location>
    <ligand>
        <name>ATP</name>
        <dbReference type="ChEBI" id="CHEBI:30616"/>
    </ligand>
</feature>
<evidence type="ECO:0000313" key="5">
    <source>
        <dbReference type="EMBL" id="MRH78002.1"/>
    </source>
</evidence>
<dbReference type="PROSITE" id="PS51459">
    <property type="entry name" value="FIDO"/>
    <property type="match status" value="1"/>
</dbReference>